<proteinExistence type="predicted"/>
<comment type="caution">
    <text evidence="1">The sequence shown here is derived from an EMBL/GenBank/DDBJ whole genome shotgun (WGS) entry which is preliminary data.</text>
</comment>
<evidence type="ECO:0000313" key="1">
    <source>
        <dbReference type="EMBL" id="KAG9451852.1"/>
    </source>
</evidence>
<accession>A0AAV7ESM9</accession>
<keyword evidence="2" id="KW-1185">Reference proteome</keyword>
<dbReference type="Proteomes" id="UP000825729">
    <property type="component" value="Unassembled WGS sequence"/>
</dbReference>
<organism evidence="1 2">
    <name type="scientific">Aristolochia fimbriata</name>
    <name type="common">White veined hardy Dutchman's pipe vine</name>
    <dbReference type="NCBI Taxonomy" id="158543"/>
    <lineage>
        <taxon>Eukaryota</taxon>
        <taxon>Viridiplantae</taxon>
        <taxon>Streptophyta</taxon>
        <taxon>Embryophyta</taxon>
        <taxon>Tracheophyta</taxon>
        <taxon>Spermatophyta</taxon>
        <taxon>Magnoliopsida</taxon>
        <taxon>Magnoliidae</taxon>
        <taxon>Piperales</taxon>
        <taxon>Aristolochiaceae</taxon>
        <taxon>Aristolochia</taxon>
    </lineage>
</organism>
<protein>
    <submittedName>
        <fullName evidence="1">Uncharacterized protein</fullName>
    </submittedName>
</protein>
<reference evidence="1 2" key="1">
    <citation type="submission" date="2021-07" db="EMBL/GenBank/DDBJ databases">
        <title>The Aristolochia fimbriata genome: insights into angiosperm evolution, floral development and chemical biosynthesis.</title>
        <authorList>
            <person name="Jiao Y."/>
        </authorList>
    </citation>
    <scope>NUCLEOTIDE SEQUENCE [LARGE SCALE GENOMIC DNA]</scope>
    <source>
        <strain evidence="1">IBCAS-2021</strain>
        <tissue evidence="1">Leaf</tissue>
    </source>
</reference>
<dbReference type="EMBL" id="JAINDJ010000003">
    <property type="protein sequence ID" value="KAG9451852.1"/>
    <property type="molecule type" value="Genomic_DNA"/>
</dbReference>
<gene>
    <name evidence="1" type="ORF">H6P81_004756</name>
</gene>
<dbReference type="AlphaFoldDB" id="A0AAV7ESM9"/>
<evidence type="ECO:0000313" key="2">
    <source>
        <dbReference type="Proteomes" id="UP000825729"/>
    </source>
</evidence>
<sequence>MIVINNAHGWYFRNTNILSPLKGSSFYSFLSLFRPPSLLSATIFSQSHFCSGFSGRRVDFLLRKLGLLFTAACNKIC</sequence>
<name>A0AAV7ESM9_ARIFI</name>